<gene>
    <name evidence="3" type="ORF">EDC17_101037</name>
</gene>
<dbReference type="OrthoDB" id="1000417at2"/>
<dbReference type="Proteomes" id="UP000295197">
    <property type="component" value="Unassembled WGS sequence"/>
</dbReference>
<evidence type="ECO:0000259" key="2">
    <source>
        <dbReference type="Pfam" id="PF22013"/>
    </source>
</evidence>
<organism evidence="3 4">
    <name type="scientific">Sphingobacterium alimentarium</name>
    <dbReference type="NCBI Taxonomy" id="797292"/>
    <lineage>
        <taxon>Bacteria</taxon>
        <taxon>Pseudomonadati</taxon>
        <taxon>Bacteroidota</taxon>
        <taxon>Sphingobacteriia</taxon>
        <taxon>Sphingobacteriales</taxon>
        <taxon>Sphingobacteriaceae</taxon>
        <taxon>Sphingobacterium</taxon>
    </lineage>
</organism>
<evidence type="ECO:0000313" key="4">
    <source>
        <dbReference type="Proteomes" id="UP000295197"/>
    </source>
</evidence>
<dbReference type="Gene3D" id="1.10.10.1110">
    <property type="entry name" value="Methyltransferase PG1098, N-terminal domain"/>
    <property type="match status" value="1"/>
</dbReference>
<sequence length="394" mass="44828">MNRSILDKEVQDYIKANRQLDPGAMAFKKSPFAEVSSSELATQIDGWQRAYKKLPTWAYSPNIYYPDKINLEQCSSEHTALVKQSLIRKGCKIVDVTGGFSVDSCYLAQEAQIVVHCELNEKLSQIVKHNAQQLGVANLVPLHTDGVKFVQDQEDNSIDYIYIDPSRRVNHAKVFLLEDCEPNIVALQDMFFQKSRYILCKLSPLMDINSALQKLKHVKLLYVISLEGDCKELLFLQDRTFEGETKITAIRLSADQLQNISFTQQEEKTTLVKTSTPLKYLYDPDVALTKAGAFKSVAKAFSLFKLHTHTHLYTSDTLESDFLGRIFQIENVYTLGEFKKLNTLGKANVATKNFPIKVDEVRKKFKIKDGGSDFLYFVTDYADNHIVIHCSKIL</sequence>
<evidence type="ECO:0000259" key="1">
    <source>
        <dbReference type="Pfam" id="PF18096"/>
    </source>
</evidence>
<protein>
    <submittedName>
        <fullName evidence="3">Uncharacterized protein</fullName>
    </submittedName>
</protein>
<dbReference type="AlphaFoldDB" id="A0A4R3VUM8"/>
<dbReference type="Pfam" id="PF22013">
    <property type="entry name" value="PG_1098_Fer"/>
    <property type="match status" value="1"/>
</dbReference>
<dbReference type="InterPro" id="IPR029063">
    <property type="entry name" value="SAM-dependent_MTases_sf"/>
</dbReference>
<feature type="domain" description="THUMP-like" evidence="1">
    <location>
        <begin position="324"/>
        <end position="392"/>
    </location>
</feature>
<proteinExistence type="predicted"/>
<evidence type="ECO:0000313" key="3">
    <source>
        <dbReference type="EMBL" id="TCV18635.1"/>
    </source>
</evidence>
<dbReference type="EMBL" id="SMBZ01000010">
    <property type="protein sequence ID" value="TCV18635.1"/>
    <property type="molecule type" value="Genomic_DNA"/>
</dbReference>
<dbReference type="Gene3D" id="3.40.50.150">
    <property type="entry name" value="Vaccinia Virus protein VP39"/>
    <property type="match status" value="1"/>
</dbReference>
<comment type="caution">
    <text evidence="3">The sequence shown here is derived from an EMBL/GenBank/DDBJ whole genome shotgun (WGS) entry which is preliminary data.</text>
</comment>
<dbReference type="RefSeq" id="WP_132777134.1">
    <property type="nucleotide sequence ID" value="NZ_SMBZ01000010.1"/>
</dbReference>
<dbReference type="SUPFAM" id="SSF53335">
    <property type="entry name" value="S-adenosyl-L-methionine-dependent methyltransferases"/>
    <property type="match status" value="1"/>
</dbReference>
<dbReference type="InterPro" id="IPR041497">
    <property type="entry name" value="Thump-like"/>
</dbReference>
<accession>A0A4R3VUM8</accession>
<dbReference type="Pfam" id="PF18096">
    <property type="entry name" value="Thump_like"/>
    <property type="match status" value="1"/>
</dbReference>
<reference evidence="3 4" key="1">
    <citation type="submission" date="2019-03" db="EMBL/GenBank/DDBJ databases">
        <title>Genomic Encyclopedia of Type Strains, Phase IV (KMG-IV): sequencing the most valuable type-strain genomes for metagenomic binning, comparative biology and taxonomic classification.</title>
        <authorList>
            <person name="Goeker M."/>
        </authorList>
    </citation>
    <scope>NUCLEOTIDE SEQUENCE [LARGE SCALE GENOMIC DNA]</scope>
    <source>
        <strain evidence="3 4">DSM 22362</strain>
    </source>
</reference>
<feature type="domain" description="PG-1098 ferredoxin-like" evidence="2">
    <location>
        <begin position="280"/>
        <end position="322"/>
    </location>
</feature>
<name>A0A4R3VUM8_9SPHI</name>
<dbReference type="InterPro" id="IPR054168">
    <property type="entry name" value="PG_1098_Fer"/>
</dbReference>
<keyword evidence="4" id="KW-1185">Reference proteome</keyword>